<evidence type="ECO:0000313" key="3">
    <source>
        <dbReference type="Proteomes" id="UP001199795"/>
    </source>
</evidence>
<dbReference type="NCBIfam" id="TIGR04131">
    <property type="entry name" value="Bac_Flav_CTERM"/>
    <property type="match status" value="1"/>
</dbReference>
<dbReference type="Proteomes" id="UP001199795">
    <property type="component" value="Unassembled WGS sequence"/>
</dbReference>
<proteinExistence type="predicted"/>
<evidence type="ECO:0000259" key="1">
    <source>
        <dbReference type="Pfam" id="PF17517"/>
    </source>
</evidence>
<accession>A0AAE3JPF8</accession>
<evidence type="ECO:0000313" key="2">
    <source>
        <dbReference type="EMBL" id="MCF7568210.1"/>
    </source>
</evidence>
<reference evidence="2" key="1">
    <citation type="submission" date="2022-01" db="EMBL/GenBank/DDBJ databases">
        <title>Draft genome sequence of Sabulilitoribacter arenilitoris KCTC 52401.</title>
        <authorList>
            <person name="Oh J.-S."/>
        </authorList>
    </citation>
    <scope>NUCLEOTIDE SEQUENCE</scope>
    <source>
        <strain evidence="2">HMF6543</strain>
    </source>
</reference>
<dbReference type="InterPro" id="IPR035234">
    <property type="entry name" value="IgGFc-bd_N"/>
</dbReference>
<comment type="caution">
    <text evidence="2">The sequence shown here is derived from an EMBL/GenBank/DDBJ whole genome shotgun (WGS) entry which is preliminary data.</text>
</comment>
<dbReference type="Pfam" id="PF17517">
    <property type="entry name" value="IgGFc_binding"/>
    <property type="match status" value="1"/>
</dbReference>
<dbReference type="Pfam" id="PF13585">
    <property type="entry name" value="CHU_C"/>
    <property type="match status" value="1"/>
</dbReference>
<dbReference type="RefSeq" id="WP_237239554.1">
    <property type="nucleotide sequence ID" value="NZ_JAKKDU010000007.1"/>
</dbReference>
<organism evidence="2 3">
    <name type="scientific">Wocania arenilitoris</name>
    <dbReference type="NCBI Taxonomy" id="2044858"/>
    <lineage>
        <taxon>Bacteria</taxon>
        <taxon>Pseudomonadati</taxon>
        <taxon>Bacteroidota</taxon>
        <taxon>Flavobacteriia</taxon>
        <taxon>Flavobacteriales</taxon>
        <taxon>Flavobacteriaceae</taxon>
        <taxon>Wocania</taxon>
    </lineage>
</organism>
<gene>
    <name evidence="2" type="ORF">L3X37_07515</name>
</gene>
<dbReference type="InterPro" id="IPR026341">
    <property type="entry name" value="T9SS_type_B"/>
</dbReference>
<keyword evidence="3" id="KW-1185">Reference proteome</keyword>
<protein>
    <submittedName>
        <fullName evidence="2">T9SS type B sorting domain-containing protein</fullName>
    </submittedName>
</protein>
<dbReference type="EMBL" id="JAKKDU010000007">
    <property type="protein sequence ID" value="MCF7568210.1"/>
    <property type="molecule type" value="Genomic_DNA"/>
</dbReference>
<feature type="domain" description="IgGFc-binding protein N-terminal" evidence="1">
    <location>
        <begin position="146"/>
        <end position="413"/>
    </location>
</feature>
<sequence length="1726" mass="186873">MNIISRLLKKLLVCLIILISYSGFSQLSKKHYIPPLTSGIDNAIPDDQYIYLSTPSTADIAYTIKQVGLPTSSDITGVISNTNPGVILIGTGSNTQLFIPSSQTSVVVNNKGFIIEAEDLIYVSVRMRAGGGGSPPQAGALVSKGLSALGTTFRVGSFTSEGATEPNYLNFVSVMATGDNTQVTFDDFQTGIDIEGYTGAFPINIILNEGESYTIATRIVDTAINRDGLIGTLVTSDKPIVVNCGSANGSFGDASGNGRDYGIDQIAGLSKVGTKYICVKGIGSNDWENVLVVPHTPNTTISVNGESPFTITGRYELLEGFNYTANGNMYIETSTPVFVYQGIGTNSEANQGMFFVPPLSCEARGNIDNIAALDFIGGAQFNQNGESGVSIVTKVGATVSINNTPINSQPFGVNVIGPSTVTGNLGYVTYRVTGLGGDVSVQGDDELYVAYFNRSGAATTGSFYSGFPSPPEINFDAQFITLGNCIPNIDLTVANAQNFDSFTWYFDDGSGSGFVDLMNSNPTITPTNPGKYKLVGVITCSGLTLESVEVPVSICPDDIDNDGIIDNIDIDNDNDGILNCTESRGDVILNITNLNTPQLIFQDNSTNSLIANGVYTQANSSSNLNTFTGNNIGNFTSSISPATNAENDYSITFTESVNIKLSEDNSVAHSSADGEYFIAKILPNNKNITLIDPDNRLLVDSNFDGIFESGVTQISGSEIHFRVNPTPIGTTPYQFFANQVDGFTFKHILANINDSSTFRSNISLTCFKNDNDFDGIKDELDLDSDNDGIPDFVENQGTLIALSGIDADVNGLDDVYDINNLPIDTDNDSVPDFYDLDSDNDGITDLIESGQLGLLSDTDLNGIVDGPNIGINGWDDNAETAPDSNLIGYTLNDFDADTIFSYIDEDSDGDSCRDVIEAGFSDANNDNFLGDNNVVIDLIPDFNTGQGLVTNATDGYTLPNSDYLDFAPLSITTQPANTEVCFLSSNTISVVSPEAETYQWEVSTDGINWSLITDNINYSGSLTASLTLTNTPQAFNNNQYRVNLNRSGNSCGFYSDPATLTVLPLPILNSPNAYSQCDDETNDGIALFNLTLDNIKAEIDPDYVAKNLIFSYYLDSGANTPINNPQNYQNLTPFTPETVWIGIEDINGCFDVVSITLEVNPSSAALNSYIPQPKYLCDDGLDNRDGISTFDFSDIRDYISNTLFSTFSVTVHFYESQLDAELETNEILDITNHQNTNSPNSQDIWVRVKSDLGNNCLGLEEFPNFLNVEALPTANPVSIQRQCDFDTSDAVVTYPFDTSQIEADLLNGQSLANVSVSYTFLDITGTQVTASSLPNPFLTSSQIIDIRVTNNATNDPNGPCYDETTLEFIVDEQPVANAIPAQIVCDGDAGDLDDDGYFPFDTSSFESTIKGSQTGMDIFFNYIDENGISITNSTTLPNPLISQNQMITVDLVNPINTNCIASTNIEFIVNPLPEFSVDTPRIVCSSDPTFNIVLDVFGTSITETFDYEWTWTSLDGTIKNQFISNDEEITVSNPGTYSITLSKTDGTGCSRTREIFVDASELATITLDDVTIIDITENNSVTINTTNLGMGDYKFGLREEGSPFIVYQDEPIFTNVRAGFYTIYVKDNICGVATLPISVIGHAKFFTPNGDGTNDVWKIKGINSTFQPNSTIFIYDRYGKLIKQLSAESDGWDGTFNGALLPTSDYWFKVYLQDGRQFMGHFTLKR</sequence>
<name>A0AAE3JPF8_9FLAO</name>